<evidence type="ECO:0000313" key="3">
    <source>
        <dbReference type="Proteomes" id="UP000652761"/>
    </source>
</evidence>
<dbReference type="EMBL" id="NMUH01001151">
    <property type="protein sequence ID" value="MQL89464.1"/>
    <property type="molecule type" value="Genomic_DNA"/>
</dbReference>
<organism evidence="2 3">
    <name type="scientific">Colocasia esculenta</name>
    <name type="common">Wild taro</name>
    <name type="synonym">Arum esculentum</name>
    <dbReference type="NCBI Taxonomy" id="4460"/>
    <lineage>
        <taxon>Eukaryota</taxon>
        <taxon>Viridiplantae</taxon>
        <taxon>Streptophyta</taxon>
        <taxon>Embryophyta</taxon>
        <taxon>Tracheophyta</taxon>
        <taxon>Spermatophyta</taxon>
        <taxon>Magnoliopsida</taxon>
        <taxon>Liliopsida</taxon>
        <taxon>Araceae</taxon>
        <taxon>Aroideae</taxon>
        <taxon>Colocasieae</taxon>
        <taxon>Colocasia</taxon>
    </lineage>
</organism>
<accession>A0A843V776</accession>
<sequence>LQTDGYETVCYNLKCPGFVQTNKRTTLGTTLQPVSEYGGPQYAIDVEMFKDNRTGNWWVYLQGTEMGYWAKELLPSLEQGAEFVDFGGEVLNLRSSGQHTSTEMGSGHLPYEHFRKSSFFKNVQCLNREYTYQPPNFIRDLSEKRDCYALEPSSDVSGPWGYFFYYGGAGRLGRCQ</sequence>
<dbReference type="Pfam" id="PF03080">
    <property type="entry name" value="Neprosin"/>
    <property type="match status" value="1"/>
</dbReference>
<keyword evidence="3" id="KW-1185">Reference proteome</keyword>
<gene>
    <name evidence="2" type="ORF">Taro_022032</name>
</gene>
<evidence type="ECO:0000313" key="2">
    <source>
        <dbReference type="EMBL" id="MQL89464.1"/>
    </source>
</evidence>
<dbReference type="InterPro" id="IPR004314">
    <property type="entry name" value="Neprosin"/>
</dbReference>
<dbReference type="PANTHER" id="PTHR31589:SF110">
    <property type="entry name" value="PROTEIN, PUTATIVE (DUF239)-RELATED"/>
    <property type="match status" value="1"/>
</dbReference>
<dbReference type="AlphaFoldDB" id="A0A843V776"/>
<dbReference type="OrthoDB" id="635613at2759"/>
<feature type="non-terminal residue" evidence="2">
    <location>
        <position position="176"/>
    </location>
</feature>
<evidence type="ECO:0000259" key="1">
    <source>
        <dbReference type="PROSITE" id="PS52045"/>
    </source>
</evidence>
<proteinExistence type="predicted"/>
<dbReference type="InterPro" id="IPR053168">
    <property type="entry name" value="Glutamic_endopeptidase"/>
</dbReference>
<protein>
    <recommendedName>
        <fullName evidence="1">Neprosin PEP catalytic domain-containing protein</fullName>
    </recommendedName>
</protein>
<dbReference type="PANTHER" id="PTHR31589">
    <property type="entry name" value="PROTEIN, PUTATIVE (DUF239)-RELATED-RELATED"/>
    <property type="match status" value="1"/>
</dbReference>
<feature type="domain" description="Neprosin PEP catalytic" evidence="1">
    <location>
        <begin position="1"/>
        <end position="176"/>
    </location>
</feature>
<dbReference type="Proteomes" id="UP000652761">
    <property type="component" value="Unassembled WGS sequence"/>
</dbReference>
<name>A0A843V776_COLES</name>
<dbReference type="PROSITE" id="PS52045">
    <property type="entry name" value="NEPROSIN_PEP_CD"/>
    <property type="match status" value="1"/>
</dbReference>
<comment type="caution">
    <text evidence="2">The sequence shown here is derived from an EMBL/GenBank/DDBJ whole genome shotgun (WGS) entry which is preliminary data.</text>
</comment>
<reference evidence="2" key="1">
    <citation type="submission" date="2017-07" db="EMBL/GenBank/DDBJ databases">
        <title>Taro Niue Genome Assembly and Annotation.</title>
        <authorList>
            <person name="Atibalentja N."/>
            <person name="Keating K."/>
            <person name="Fields C.J."/>
        </authorList>
    </citation>
    <scope>NUCLEOTIDE SEQUENCE</scope>
    <source>
        <strain evidence="2">Niue_2</strain>
        <tissue evidence="2">Leaf</tissue>
    </source>
</reference>